<gene>
    <name evidence="2" type="ORF">E2C01_096501</name>
</gene>
<reference evidence="2 3" key="1">
    <citation type="submission" date="2019-05" db="EMBL/GenBank/DDBJ databases">
        <title>Another draft genome of Portunus trituberculatus and its Hox gene families provides insights of decapod evolution.</title>
        <authorList>
            <person name="Jeong J.-H."/>
            <person name="Song I."/>
            <person name="Kim S."/>
            <person name="Choi T."/>
            <person name="Kim D."/>
            <person name="Ryu S."/>
            <person name="Kim W."/>
        </authorList>
    </citation>
    <scope>NUCLEOTIDE SEQUENCE [LARGE SCALE GENOMIC DNA]</scope>
    <source>
        <tissue evidence="2">Muscle</tissue>
    </source>
</reference>
<organism evidence="2 3">
    <name type="scientific">Portunus trituberculatus</name>
    <name type="common">Swimming crab</name>
    <name type="synonym">Neptunus trituberculatus</name>
    <dbReference type="NCBI Taxonomy" id="210409"/>
    <lineage>
        <taxon>Eukaryota</taxon>
        <taxon>Metazoa</taxon>
        <taxon>Ecdysozoa</taxon>
        <taxon>Arthropoda</taxon>
        <taxon>Crustacea</taxon>
        <taxon>Multicrustacea</taxon>
        <taxon>Malacostraca</taxon>
        <taxon>Eumalacostraca</taxon>
        <taxon>Eucarida</taxon>
        <taxon>Decapoda</taxon>
        <taxon>Pleocyemata</taxon>
        <taxon>Brachyura</taxon>
        <taxon>Eubrachyura</taxon>
        <taxon>Portunoidea</taxon>
        <taxon>Portunidae</taxon>
        <taxon>Portuninae</taxon>
        <taxon>Portunus</taxon>
    </lineage>
</organism>
<accession>A0A5B7JVS6</accession>
<proteinExistence type="predicted"/>
<evidence type="ECO:0000313" key="3">
    <source>
        <dbReference type="Proteomes" id="UP000324222"/>
    </source>
</evidence>
<sequence length="75" mass="8085">MREQTPPPGPRSAGEKEEKEERGSGGPVVINDAAVEVEKGDKEEKEKGIFITTNIKGARSSTAHTTNICAHRRGI</sequence>
<dbReference type="AlphaFoldDB" id="A0A5B7JVS6"/>
<name>A0A5B7JVS6_PORTR</name>
<comment type="caution">
    <text evidence="2">The sequence shown here is derived from an EMBL/GenBank/DDBJ whole genome shotgun (WGS) entry which is preliminary data.</text>
</comment>
<feature type="compositionally biased region" description="Pro residues" evidence="1">
    <location>
        <begin position="1"/>
        <end position="10"/>
    </location>
</feature>
<evidence type="ECO:0000313" key="2">
    <source>
        <dbReference type="EMBL" id="MPD00991.1"/>
    </source>
</evidence>
<evidence type="ECO:0000256" key="1">
    <source>
        <dbReference type="SAM" id="MobiDB-lite"/>
    </source>
</evidence>
<dbReference type="Proteomes" id="UP000324222">
    <property type="component" value="Unassembled WGS sequence"/>
</dbReference>
<keyword evidence="3" id="KW-1185">Reference proteome</keyword>
<feature type="compositionally biased region" description="Basic and acidic residues" evidence="1">
    <location>
        <begin position="13"/>
        <end position="23"/>
    </location>
</feature>
<dbReference type="EMBL" id="VSRR010125298">
    <property type="protein sequence ID" value="MPD00991.1"/>
    <property type="molecule type" value="Genomic_DNA"/>
</dbReference>
<protein>
    <submittedName>
        <fullName evidence="2">Uncharacterized protein</fullName>
    </submittedName>
</protein>
<feature type="region of interest" description="Disordered" evidence="1">
    <location>
        <begin position="1"/>
        <end position="30"/>
    </location>
</feature>